<dbReference type="InterPro" id="IPR036397">
    <property type="entry name" value="RNaseH_sf"/>
</dbReference>
<keyword evidence="3" id="KW-1185">Reference proteome</keyword>
<dbReference type="PANTHER" id="PTHR47074:SF48">
    <property type="entry name" value="POLYNUCLEOTIDYL TRANSFERASE, RIBONUCLEASE H-LIKE SUPERFAMILY PROTEIN"/>
    <property type="match status" value="1"/>
</dbReference>
<protein>
    <recommendedName>
        <fullName evidence="1">RNase H type-1 domain-containing protein</fullName>
    </recommendedName>
</protein>
<proteinExistence type="predicted"/>
<accession>A0A803QRG5</accession>
<dbReference type="GO" id="GO:0004523">
    <property type="term" value="F:RNA-DNA hybrid ribonuclease activity"/>
    <property type="evidence" value="ECO:0007669"/>
    <property type="project" value="InterPro"/>
</dbReference>
<evidence type="ECO:0000313" key="3">
    <source>
        <dbReference type="Proteomes" id="UP000596661"/>
    </source>
</evidence>
<dbReference type="GO" id="GO:0003676">
    <property type="term" value="F:nucleic acid binding"/>
    <property type="evidence" value="ECO:0007669"/>
    <property type="project" value="InterPro"/>
</dbReference>
<evidence type="ECO:0000259" key="1">
    <source>
        <dbReference type="Pfam" id="PF13456"/>
    </source>
</evidence>
<dbReference type="Proteomes" id="UP000596661">
    <property type="component" value="Unassembled WGS sequence"/>
</dbReference>
<dbReference type="Gene3D" id="3.30.420.10">
    <property type="entry name" value="Ribonuclease H-like superfamily/Ribonuclease H"/>
    <property type="match status" value="1"/>
</dbReference>
<feature type="domain" description="RNase H type-1" evidence="1">
    <location>
        <begin position="73"/>
        <end position="192"/>
    </location>
</feature>
<dbReference type="EnsemblPlants" id="evm.model.ctgX11.10">
    <property type="protein sequence ID" value="cds.evm.model.ctgX11.10"/>
    <property type="gene ID" value="evm.TU.ctgX11.10"/>
</dbReference>
<dbReference type="PANTHER" id="PTHR47074">
    <property type="entry name" value="BNAC02G40300D PROTEIN"/>
    <property type="match status" value="1"/>
</dbReference>
<dbReference type="Pfam" id="PF13456">
    <property type="entry name" value="RVT_3"/>
    <property type="match status" value="1"/>
</dbReference>
<evidence type="ECO:0000313" key="2">
    <source>
        <dbReference type="EnsemblPlants" id="cds.evm.model.ctgX11.10"/>
    </source>
</evidence>
<dbReference type="Gramene" id="evm.model.ctgX11.10">
    <property type="protein sequence ID" value="cds.evm.model.ctgX11.10"/>
    <property type="gene ID" value="evm.TU.ctgX11.10"/>
</dbReference>
<reference evidence="2" key="1">
    <citation type="submission" date="2021-03" db="UniProtKB">
        <authorList>
            <consortium name="EnsemblPlants"/>
        </authorList>
    </citation>
    <scope>IDENTIFICATION</scope>
</reference>
<name>A0A803QRG5_CANSA</name>
<sequence>MRFNVLLEGAAIVFEHFWKERNNRIHSGNPTPLTVLTPITNKRLSEMEECHSPHSNTPNSGSLLPPGWVICNTDVAFGNCHSVGTVVFINEEQTVMRIYTERFIYCDPLAGEIAALYCGAAIASNLHLCNVIFQSDSVDVVVIVLGKRHEIQVFHYNIQEVVANFQLHAKSLNLWQVNWIPRRLNGVTKWAVSSKHFGNIDLSNFDDSLLNG</sequence>
<dbReference type="InterPro" id="IPR052929">
    <property type="entry name" value="RNase_H-like_EbsB-rel"/>
</dbReference>
<dbReference type="InterPro" id="IPR002156">
    <property type="entry name" value="RNaseH_domain"/>
</dbReference>
<dbReference type="AlphaFoldDB" id="A0A803QRG5"/>
<organism evidence="2 3">
    <name type="scientific">Cannabis sativa</name>
    <name type="common">Hemp</name>
    <name type="synonym">Marijuana</name>
    <dbReference type="NCBI Taxonomy" id="3483"/>
    <lineage>
        <taxon>Eukaryota</taxon>
        <taxon>Viridiplantae</taxon>
        <taxon>Streptophyta</taxon>
        <taxon>Embryophyta</taxon>
        <taxon>Tracheophyta</taxon>
        <taxon>Spermatophyta</taxon>
        <taxon>Magnoliopsida</taxon>
        <taxon>eudicotyledons</taxon>
        <taxon>Gunneridae</taxon>
        <taxon>Pentapetalae</taxon>
        <taxon>rosids</taxon>
        <taxon>fabids</taxon>
        <taxon>Rosales</taxon>
        <taxon>Cannabaceae</taxon>
        <taxon>Cannabis</taxon>
    </lineage>
</organism>